<dbReference type="CDD" id="cd04301">
    <property type="entry name" value="NAT_SF"/>
    <property type="match status" value="1"/>
</dbReference>
<evidence type="ECO:0000313" key="2">
    <source>
        <dbReference type="EMBL" id="NYE46435.1"/>
    </source>
</evidence>
<dbReference type="GO" id="GO:0016747">
    <property type="term" value="F:acyltransferase activity, transferring groups other than amino-acyl groups"/>
    <property type="evidence" value="ECO:0007669"/>
    <property type="project" value="InterPro"/>
</dbReference>
<dbReference type="Proteomes" id="UP000589036">
    <property type="component" value="Unassembled WGS sequence"/>
</dbReference>
<organism evidence="2 3">
    <name type="scientific">Spinactinospora alkalitolerans</name>
    <dbReference type="NCBI Taxonomy" id="687207"/>
    <lineage>
        <taxon>Bacteria</taxon>
        <taxon>Bacillati</taxon>
        <taxon>Actinomycetota</taxon>
        <taxon>Actinomycetes</taxon>
        <taxon>Streptosporangiales</taxon>
        <taxon>Nocardiopsidaceae</taxon>
        <taxon>Spinactinospora</taxon>
    </lineage>
</organism>
<keyword evidence="3" id="KW-1185">Reference proteome</keyword>
<protein>
    <submittedName>
        <fullName evidence="2">GNAT superfamily N-acetyltransferase</fullName>
    </submittedName>
</protein>
<dbReference type="Pfam" id="PF24553">
    <property type="entry name" value="Rv0428c_C"/>
    <property type="match status" value="1"/>
</dbReference>
<proteinExistence type="predicted"/>
<dbReference type="PANTHER" id="PTHR43072:SF60">
    <property type="entry name" value="L-2,4-DIAMINOBUTYRIC ACID ACETYLTRANSFERASE"/>
    <property type="match status" value="1"/>
</dbReference>
<dbReference type="EMBL" id="JACCCC010000001">
    <property type="protein sequence ID" value="NYE46435.1"/>
    <property type="molecule type" value="Genomic_DNA"/>
</dbReference>
<sequence length="237" mass="25289">MNDWAGRVAADWPALHVEQRGGWRLGYSEGVTKRANSAFALEPGARAEVPEEFYPARGLAPCVQVWRGGEALDAELAGRGYRVVDPSLVMERELGERPPAGEDVAVAAGRGRAWREVRAEPDASGRAAEVTGRIMDRAAMGYAVHGSGLARGCAALNGEWVGVYAMFTRPEARGTGLGAAVLDALLRWGHDKGARRGYLLVTEDNAAARALYRRAGFGAVSGYHYRVLDSPGPRSGG</sequence>
<dbReference type="InterPro" id="IPR016181">
    <property type="entry name" value="Acyl_CoA_acyltransferase"/>
</dbReference>
<gene>
    <name evidence="2" type="ORF">HDA32_001555</name>
</gene>
<feature type="domain" description="N-acetyltransferase" evidence="1">
    <location>
        <begin position="102"/>
        <end position="233"/>
    </location>
</feature>
<dbReference type="SUPFAM" id="SSF55729">
    <property type="entry name" value="Acyl-CoA N-acyltransferases (Nat)"/>
    <property type="match status" value="1"/>
</dbReference>
<dbReference type="RefSeq" id="WP_179642539.1">
    <property type="nucleotide sequence ID" value="NZ_BAAAYY010000022.1"/>
</dbReference>
<evidence type="ECO:0000313" key="3">
    <source>
        <dbReference type="Proteomes" id="UP000589036"/>
    </source>
</evidence>
<dbReference type="PANTHER" id="PTHR43072">
    <property type="entry name" value="N-ACETYLTRANSFERASE"/>
    <property type="match status" value="1"/>
</dbReference>
<dbReference type="AlphaFoldDB" id="A0A852TSB9"/>
<dbReference type="Gene3D" id="3.40.630.30">
    <property type="match status" value="1"/>
</dbReference>
<reference evidence="2 3" key="1">
    <citation type="submission" date="2020-07" db="EMBL/GenBank/DDBJ databases">
        <title>Sequencing the genomes of 1000 actinobacteria strains.</title>
        <authorList>
            <person name="Klenk H.-P."/>
        </authorList>
    </citation>
    <scope>NUCLEOTIDE SEQUENCE [LARGE SCALE GENOMIC DNA]</scope>
    <source>
        <strain evidence="2 3">CXB654</strain>
    </source>
</reference>
<dbReference type="PROSITE" id="PS51186">
    <property type="entry name" value="GNAT"/>
    <property type="match status" value="1"/>
</dbReference>
<dbReference type="InterPro" id="IPR000182">
    <property type="entry name" value="GNAT_dom"/>
</dbReference>
<name>A0A852TSB9_9ACTN</name>
<evidence type="ECO:0000259" key="1">
    <source>
        <dbReference type="PROSITE" id="PS51186"/>
    </source>
</evidence>
<comment type="caution">
    <text evidence="2">The sequence shown here is derived from an EMBL/GenBank/DDBJ whole genome shotgun (WGS) entry which is preliminary data.</text>
</comment>
<accession>A0A852TSB9</accession>
<dbReference type="InterPro" id="IPR056935">
    <property type="entry name" value="Rv0428c-like_C"/>
</dbReference>
<keyword evidence="2" id="KW-0808">Transferase</keyword>